<gene>
    <name evidence="1" type="ORF">L6452_00712</name>
</gene>
<protein>
    <submittedName>
        <fullName evidence="1">Uncharacterized protein</fullName>
    </submittedName>
</protein>
<accession>A0ACB9FFB4</accession>
<sequence length="296" mass="33960">MIEYSITLSTVRLSSAFQGNEKNCESLLITSSQYPQNPQKNQEILFCPNTSLGIKKLERNNNELLIFKRQCKFGAQVIRSMAVPNGNTLGMLPYPESYQSNYQQCRLGALNLERHPPSLKFAIGTDISLGQEYQILPLAKRKILRQVFDYYDTMYNKSRSRALVPIVASSASRSIIFQSVSRKTSKALTISNDLELYTKTGFSNLMSVDEYEDLNILEWVLDRTRSELSTETFQLRIFLKEHFNTSEKNTNLIEDSSEDSEDDEDLLENGFVYSDDDEDEDFDFSSMEHMLDSDSD</sequence>
<keyword evidence="2" id="KW-1185">Reference proteome</keyword>
<organism evidence="1 2">
    <name type="scientific">Arctium lappa</name>
    <name type="common">Greater burdock</name>
    <name type="synonym">Lappa major</name>
    <dbReference type="NCBI Taxonomy" id="4217"/>
    <lineage>
        <taxon>Eukaryota</taxon>
        <taxon>Viridiplantae</taxon>
        <taxon>Streptophyta</taxon>
        <taxon>Embryophyta</taxon>
        <taxon>Tracheophyta</taxon>
        <taxon>Spermatophyta</taxon>
        <taxon>Magnoliopsida</taxon>
        <taxon>eudicotyledons</taxon>
        <taxon>Gunneridae</taxon>
        <taxon>Pentapetalae</taxon>
        <taxon>asterids</taxon>
        <taxon>campanulids</taxon>
        <taxon>Asterales</taxon>
        <taxon>Asteraceae</taxon>
        <taxon>Carduoideae</taxon>
        <taxon>Cardueae</taxon>
        <taxon>Arctiinae</taxon>
        <taxon>Arctium</taxon>
    </lineage>
</organism>
<reference evidence="2" key="1">
    <citation type="journal article" date="2022" name="Mol. Ecol. Resour.">
        <title>The genomes of chicory, endive, great burdock and yacon provide insights into Asteraceae palaeo-polyploidization history and plant inulin production.</title>
        <authorList>
            <person name="Fan W."/>
            <person name="Wang S."/>
            <person name="Wang H."/>
            <person name="Wang A."/>
            <person name="Jiang F."/>
            <person name="Liu H."/>
            <person name="Zhao H."/>
            <person name="Xu D."/>
            <person name="Zhang Y."/>
        </authorList>
    </citation>
    <scope>NUCLEOTIDE SEQUENCE [LARGE SCALE GENOMIC DNA]</scope>
    <source>
        <strain evidence="2">cv. Niubang</strain>
    </source>
</reference>
<evidence type="ECO:0000313" key="2">
    <source>
        <dbReference type="Proteomes" id="UP001055879"/>
    </source>
</evidence>
<proteinExistence type="predicted"/>
<evidence type="ECO:0000313" key="1">
    <source>
        <dbReference type="EMBL" id="KAI3769603.1"/>
    </source>
</evidence>
<name>A0ACB9FFB4_ARCLA</name>
<dbReference type="Proteomes" id="UP001055879">
    <property type="component" value="Linkage Group LG01"/>
</dbReference>
<dbReference type="EMBL" id="CM042047">
    <property type="protein sequence ID" value="KAI3769603.1"/>
    <property type="molecule type" value="Genomic_DNA"/>
</dbReference>
<comment type="caution">
    <text evidence="1">The sequence shown here is derived from an EMBL/GenBank/DDBJ whole genome shotgun (WGS) entry which is preliminary data.</text>
</comment>
<reference evidence="1 2" key="2">
    <citation type="journal article" date="2022" name="Mol. Ecol. Resour.">
        <title>The genomes of chicory, endive, great burdock and yacon provide insights into Asteraceae paleo-polyploidization history and plant inulin production.</title>
        <authorList>
            <person name="Fan W."/>
            <person name="Wang S."/>
            <person name="Wang H."/>
            <person name="Wang A."/>
            <person name="Jiang F."/>
            <person name="Liu H."/>
            <person name="Zhao H."/>
            <person name="Xu D."/>
            <person name="Zhang Y."/>
        </authorList>
    </citation>
    <scope>NUCLEOTIDE SEQUENCE [LARGE SCALE GENOMIC DNA]</scope>
    <source>
        <strain evidence="2">cv. Niubang</strain>
    </source>
</reference>